<feature type="region of interest" description="Disordered" evidence="1">
    <location>
        <begin position="151"/>
        <end position="192"/>
    </location>
</feature>
<name>A0ABU6RD04_9FABA</name>
<sequence length="192" mass="20413">MQVKTNKALGEGSGYWWILCSWKFWNSRNIPESQRTVDDGTGNSAKDDAIAADSVSPPAIDRARDGEVDADPLEPAPTSNPWPTVTEDEVSQTGGVAIGAEDSTSVTGTTENFSGGKTAQLRSDVAWGAHRSGRSCPIVAKPQPLLAVTFPLDREDEGRTEEDRNRGTVASPPCELPRRGGSRTDGTTAQSA</sequence>
<evidence type="ECO:0000256" key="1">
    <source>
        <dbReference type="SAM" id="MobiDB-lite"/>
    </source>
</evidence>
<dbReference type="Proteomes" id="UP001341840">
    <property type="component" value="Unassembled WGS sequence"/>
</dbReference>
<keyword evidence="3" id="KW-1185">Reference proteome</keyword>
<dbReference type="EMBL" id="JASCZI010030356">
    <property type="protein sequence ID" value="MED6121744.1"/>
    <property type="molecule type" value="Genomic_DNA"/>
</dbReference>
<evidence type="ECO:0000313" key="3">
    <source>
        <dbReference type="Proteomes" id="UP001341840"/>
    </source>
</evidence>
<gene>
    <name evidence="2" type="ORF">PIB30_033087</name>
</gene>
<organism evidence="2 3">
    <name type="scientific">Stylosanthes scabra</name>
    <dbReference type="NCBI Taxonomy" id="79078"/>
    <lineage>
        <taxon>Eukaryota</taxon>
        <taxon>Viridiplantae</taxon>
        <taxon>Streptophyta</taxon>
        <taxon>Embryophyta</taxon>
        <taxon>Tracheophyta</taxon>
        <taxon>Spermatophyta</taxon>
        <taxon>Magnoliopsida</taxon>
        <taxon>eudicotyledons</taxon>
        <taxon>Gunneridae</taxon>
        <taxon>Pentapetalae</taxon>
        <taxon>rosids</taxon>
        <taxon>fabids</taxon>
        <taxon>Fabales</taxon>
        <taxon>Fabaceae</taxon>
        <taxon>Papilionoideae</taxon>
        <taxon>50 kb inversion clade</taxon>
        <taxon>dalbergioids sensu lato</taxon>
        <taxon>Dalbergieae</taxon>
        <taxon>Pterocarpus clade</taxon>
        <taxon>Stylosanthes</taxon>
    </lineage>
</organism>
<comment type="caution">
    <text evidence="2">The sequence shown here is derived from an EMBL/GenBank/DDBJ whole genome shotgun (WGS) entry which is preliminary data.</text>
</comment>
<reference evidence="2 3" key="1">
    <citation type="journal article" date="2023" name="Plants (Basel)">
        <title>Bridging the Gap: Combining Genomics and Transcriptomics Approaches to Understand Stylosanthes scabra, an Orphan Legume from the Brazilian Caatinga.</title>
        <authorList>
            <person name="Ferreira-Neto J.R.C."/>
            <person name="da Silva M.D."/>
            <person name="Binneck E."/>
            <person name="de Melo N.F."/>
            <person name="da Silva R.H."/>
            <person name="de Melo A.L.T.M."/>
            <person name="Pandolfi V."/>
            <person name="Bustamante F.O."/>
            <person name="Brasileiro-Vidal A.C."/>
            <person name="Benko-Iseppon A.M."/>
        </authorList>
    </citation>
    <scope>NUCLEOTIDE SEQUENCE [LARGE SCALE GENOMIC DNA]</scope>
    <source>
        <tissue evidence="2">Leaves</tissue>
    </source>
</reference>
<protein>
    <submittedName>
        <fullName evidence="2">Uncharacterized protein</fullName>
    </submittedName>
</protein>
<accession>A0ABU6RD04</accession>
<feature type="compositionally biased region" description="Basic and acidic residues" evidence="1">
    <location>
        <begin position="152"/>
        <end position="166"/>
    </location>
</feature>
<evidence type="ECO:0000313" key="2">
    <source>
        <dbReference type="EMBL" id="MED6121744.1"/>
    </source>
</evidence>
<feature type="region of interest" description="Disordered" evidence="1">
    <location>
        <begin position="32"/>
        <end position="90"/>
    </location>
</feature>
<proteinExistence type="predicted"/>